<feature type="binding site" evidence="10">
    <location>
        <begin position="230"/>
        <end position="232"/>
    </location>
    <ligand>
        <name>substrate</name>
    </ligand>
</feature>
<feature type="chain" id="PRO_5038925137" description="PDZ domain-containing protein" evidence="11">
    <location>
        <begin position="33"/>
        <end position="386"/>
    </location>
</feature>
<evidence type="ECO:0000259" key="12">
    <source>
        <dbReference type="PROSITE" id="PS50106"/>
    </source>
</evidence>
<feature type="binding site" evidence="10">
    <location>
        <position position="158"/>
    </location>
    <ligand>
        <name>substrate</name>
    </ligand>
</feature>
<dbReference type="GO" id="GO:0004252">
    <property type="term" value="F:serine-type endopeptidase activity"/>
    <property type="evidence" value="ECO:0007669"/>
    <property type="project" value="InterPro"/>
</dbReference>
<dbReference type="InterPro" id="IPR001478">
    <property type="entry name" value="PDZ"/>
</dbReference>
<dbReference type="SUPFAM" id="SSF50156">
    <property type="entry name" value="PDZ domain-like"/>
    <property type="match status" value="1"/>
</dbReference>
<evidence type="ECO:0000313" key="13">
    <source>
        <dbReference type="EMBL" id="AKH20902.1"/>
    </source>
</evidence>
<evidence type="ECO:0000256" key="7">
    <source>
        <dbReference type="ARBA" id="ARBA00022801"/>
    </source>
</evidence>
<feature type="signal peptide" evidence="11">
    <location>
        <begin position="1"/>
        <end position="32"/>
    </location>
</feature>
<keyword evidence="4 11" id="KW-0732">Signal</keyword>
<evidence type="ECO:0000256" key="4">
    <source>
        <dbReference type="ARBA" id="ARBA00022729"/>
    </source>
</evidence>
<evidence type="ECO:0000256" key="10">
    <source>
        <dbReference type="PIRSR" id="PIRSR611782-2"/>
    </source>
</evidence>
<dbReference type="Proteomes" id="UP000034410">
    <property type="component" value="Chromosome"/>
</dbReference>
<protein>
    <recommendedName>
        <fullName evidence="12">PDZ domain-containing protein</fullName>
    </recommendedName>
</protein>
<feature type="active site" description="Charge relay system" evidence="9">
    <location>
        <position position="128"/>
    </location>
</feature>
<feature type="active site" description="Charge relay system" evidence="9">
    <location>
        <position position="232"/>
    </location>
</feature>
<dbReference type="RefSeq" id="WP_046859831.1">
    <property type="nucleotide sequence ID" value="NZ_CP011412.1"/>
</dbReference>
<comment type="subcellular location">
    <subcellularLocation>
        <location evidence="1">Periplasm</location>
    </subcellularLocation>
</comment>
<organism evidence="13 14">
    <name type="scientific">Sedimenticola thiotaurini</name>
    <dbReference type="NCBI Taxonomy" id="1543721"/>
    <lineage>
        <taxon>Bacteria</taxon>
        <taxon>Pseudomonadati</taxon>
        <taxon>Pseudomonadota</taxon>
        <taxon>Gammaproteobacteria</taxon>
        <taxon>Chromatiales</taxon>
        <taxon>Sedimenticolaceae</taxon>
        <taxon>Sedimenticola</taxon>
    </lineage>
</organism>
<feature type="active site" description="Charge relay system" evidence="9">
    <location>
        <position position="158"/>
    </location>
</feature>
<sequence length="386" mass="40493">MKRAFAYIATSAAAGMAAAYLAVSLFSTPSQPELLSPNPMPAPAPVTMPTVSQGPYSYANAVQLAAPAVVNIFTAKVTVQRSNSLFDDPFFQRFFGNRFQSPPRKKLQTSLGSGVIISQDGYILTNNHVIEDADQIRVVLSTGRTLDAQVTGVDPDTDLAVLKTDATDLPTITVGDSRVLQVGDVVLAIGNPFGVGQTVTMGIVSATGRNQLGINTFENFIQTDAAINPGNSGGALINAHGQLVGINTAIFSKSGGSQGIGFAIPVALAKGVLEQILKQGRVVRGWLGIAGQDITPALAESFDLKAGSGVLISGVLEDGPADRAGLVPGDVITTINEQPLTTAHDILYLIAAVPPGEKVRVQGWRGDKPFDIQVEVSERPRIDPRQ</sequence>
<dbReference type="PRINTS" id="PR00834">
    <property type="entry name" value="PROTEASES2C"/>
</dbReference>
<evidence type="ECO:0000256" key="9">
    <source>
        <dbReference type="PIRSR" id="PIRSR611782-1"/>
    </source>
</evidence>
<feature type="binding site" evidence="10">
    <location>
        <position position="128"/>
    </location>
    <ligand>
        <name>substrate</name>
    </ligand>
</feature>
<dbReference type="FunFam" id="2.40.10.10:FF:000001">
    <property type="entry name" value="Periplasmic serine protease DegS"/>
    <property type="match status" value="1"/>
</dbReference>
<reference evidence="13 14" key="1">
    <citation type="journal article" date="2015" name="Genome Announc.">
        <title>Complete Genome Sequence of Sedimenticola thiotaurini Strain SIP-G1, a Polyphosphate- and Polyhydroxyalkanoate-Accumulating Sulfur-Oxidizing Gammaproteobacterium Isolated from Salt Marsh Sediments.</title>
        <authorList>
            <person name="Flood B.E."/>
            <person name="Jones D.S."/>
            <person name="Bailey J.V."/>
        </authorList>
    </citation>
    <scope>NUCLEOTIDE SEQUENCE [LARGE SCALE GENOMIC DNA]</scope>
    <source>
        <strain evidence="13 14">SIP-G1</strain>
    </source>
</reference>
<name>A0A0F7JYZ9_9GAMM</name>
<evidence type="ECO:0000256" key="1">
    <source>
        <dbReference type="ARBA" id="ARBA00004418"/>
    </source>
</evidence>
<keyword evidence="14" id="KW-1185">Reference proteome</keyword>
<keyword evidence="7" id="KW-0378">Hydrolase</keyword>
<keyword evidence="5" id="KW-0677">Repeat</keyword>
<dbReference type="PANTHER" id="PTHR22939:SF129">
    <property type="entry name" value="SERINE PROTEASE HTRA2, MITOCHONDRIAL"/>
    <property type="match status" value="1"/>
</dbReference>
<evidence type="ECO:0000256" key="11">
    <source>
        <dbReference type="SAM" id="SignalP"/>
    </source>
</evidence>
<evidence type="ECO:0000256" key="5">
    <source>
        <dbReference type="ARBA" id="ARBA00022737"/>
    </source>
</evidence>
<comment type="similarity">
    <text evidence="2">Belongs to the peptidase S1C family.</text>
</comment>
<dbReference type="InterPro" id="IPR041489">
    <property type="entry name" value="PDZ_6"/>
</dbReference>
<dbReference type="CDD" id="cd10839">
    <property type="entry name" value="cpPDZ1_DegP-like"/>
    <property type="match status" value="1"/>
</dbReference>
<keyword evidence="8" id="KW-0720">Serine protease</keyword>
<dbReference type="GO" id="GO:0006508">
    <property type="term" value="P:proteolysis"/>
    <property type="evidence" value="ECO:0007669"/>
    <property type="project" value="UniProtKB-KW"/>
</dbReference>
<dbReference type="PANTHER" id="PTHR22939">
    <property type="entry name" value="SERINE PROTEASE FAMILY S1C HTRA-RELATED"/>
    <property type="match status" value="1"/>
</dbReference>
<evidence type="ECO:0000256" key="6">
    <source>
        <dbReference type="ARBA" id="ARBA00022764"/>
    </source>
</evidence>
<dbReference type="NCBIfam" id="TIGR02037">
    <property type="entry name" value="degP_htrA_DO"/>
    <property type="match status" value="1"/>
</dbReference>
<dbReference type="PATRIC" id="fig|1543721.4.peg.2425"/>
<keyword evidence="6" id="KW-0574">Periplasm</keyword>
<dbReference type="AlphaFoldDB" id="A0A0F7JYZ9"/>
<feature type="domain" description="PDZ" evidence="12">
    <location>
        <begin position="302"/>
        <end position="340"/>
    </location>
</feature>
<proteinExistence type="inferred from homology"/>
<dbReference type="Gene3D" id="2.40.10.120">
    <property type="match status" value="1"/>
</dbReference>
<dbReference type="InterPro" id="IPR001940">
    <property type="entry name" value="Peptidase_S1C"/>
</dbReference>
<dbReference type="GO" id="GO:0042597">
    <property type="term" value="C:periplasmic space"/>
    <property type="evidence" value="ECO:0007669"/>
    <property type="project" value="UniProtKB-SubCell"/>
</dbReference>
<dbReference type="InterPro" id="IPR036034">
    <property type="entry name" value="PDZ_sf"/>
</dbReference>
<dbReference type="EMBL" id="CP011412">
    <property type="protein sequence ID" value="AKH20902.1"/>
    <property type="molecule type" value="Genomic_DNA"/>
</dbReference>
<dbReference type="Pfam" id="PF17820">
    <property type="entry name" value="PDZ_6"/>
    <property type="match status" value="1"/>
</dbReference>
<evidence type="ECO:0000256" key="2">
    <source>
        <dbReference type="ARBA" id="ARBA00010541"/>
    </source>
</evidence>
<dbReference type="InterPro" id="IPR009003">
    <property type="entry name" value="Peptidase_S1_PA"/>
</dbReference>
<dbReference type="SUPFAM" id="SSF50494">
    <property type="entry name" value="Trypsin-like serine proteases"/>
    <property type="match status" value="1"/>
</dbReference>
<gene>
    <name evidence="13" type="ORF">AAY24_11710</name>
</gene>
<evidence type="ECO:0000256" key="8">
    <source>
        <dbReference type="ARBA" id="ARBA00022825"/>
    </source>
</evidence>
<dbReference type="Gene3D" id="2.30.42.10">
    <property type="match status" value="1"/>
</dbReference>
<accession>A0A0F7JYZ9</accession>
<dbReference type="KEGG" id="seds:AAY24_11710"/>
<evidence type="ECO:0000256" key="3">
    <source>
        <dbReference type="ARBA" id="ARBA00022670"/>
    </source>
</evidence>
<keyword evidence="3" id="KW-0645">Protease</keyword>
<evidence type="ECO:0000313" key="14">
    <source>
        <dbReference type="Proteomes" id="UP000034410"/>
    </source>
</evidence>
<dbReference type="OrthoDB" id="9758917at2"/>
<feature type="binding site" evidence="10">
    <location>
        <begin position="287"/>
        <end position="291"/>
    </location>
    <ligand>
        <name>substrate</name>
    </ligand>
</feature>
<dbReference type="InterPro" id="IPR011782">
    <property type="entry name" value="Pept_S1C_Do"/>
</dbReference>
<dbReference type="PROSITE" id="PS50106">
    <property type="entry name" value="PDZ"/>
    <property type="match status" value="1"/>
</dbReference>
<dbReference type="Pfam" id="PF13365">
    <property type="entry name" value="Trypsin_2"/>
    <property type="match status" value="1"/>
</dbReference>
<dbReference type="SMART" id="SM00228">
    <property type="entry name" value="PDZ"/>
    <property type="match status" value="1"/>
</dbReference>